<dbReference type="GO" id="GO:0051607">
    <property type="term" value="P:defense response to virus"/>
    <property type="evidence" value="ECO:0007669"/>
    <property type="project" value="UniProtKB-KW"/>
</dbReference>
<protein>
    <submittedName>
        <fullName evidence="2">Type I-E CRISPR-associated protein Cas5/CasD</fullName>
    </submittedName>
</protein>
<dbReference type="EMBL" id="VJWX01000836">
    <property type="protein sequence ID" value="TVT14465.1"/>
    <property type="molecule type" value="Genomic_DNA"/>
</dbReference>
<proteinExistence type="predicted"/>
<dbReference type="NCBIfam" id="TIGR01868">
    <property type="entry name" value="casD_Cas5e"/>
    <property type="match status" value="1"/>
</dbReference>
<evidence type="ECO:0000313" key="3">
    <source>
        <dbReference type="Proteomes" id="UP000320011"/>
    </source>
</evidence>
<dbReference type="NCBIfam" id="TIGR02593">
    <property type="entry name" value="CRISPR_cas5"/>
    <property type="match status" value="1"/>
</dbReference>
<accession>A0A557ZR15</accession>
<dbReference type="GO" id="GO:0043571">
    <property type="term" value="P:maintenance of CRISPR repeat elements"/>
    <property type="evidence" value="ECO:0007669"/>
    <property type="project" value="InterPro"/>
</dbReference>
<dbReference type="InterPro" id="IPR021124">
    <property type="entry name" value="CRISPR-assoc_prot_Cas5"/>
</dbReference>
<dbReference type="Proteomes" id="UP000320011">
    <property type="component" value="Unassembled WGS sequence"/>
</dbReference>
<name>A0A557ZR15_9PSEU</name>
<reference evidence="2 3" key="1">
    <citation type="submission" date="2019-07" db="EMBL/GenBank/DDBJ databases">
        <authorList>
            <person name="Duangmal K."/>
            <person name="Teo W.F.A."/>
        </authorList>
    </citation>
    <scope>NUCLEOTIDE SEQUENCE [LARGE SCALE GENOMIC DNA]</scope>
    <source>
        <strain evidence="2 3">TBRC 6029</strain>
    </source>
</reference>
<dbReference type="InterPro" id="IPR013422">
    <property type="entry name" value="CRISPR-assoc_prot_Cas5_N"/>
</dbReference>
<organism evidence="2 3">
    <name type="scientific">Amycolatopsis rhizosphaerae</name>
    <dbReference type="NCBI Taxonomy" id="2053003"/>
    <lineage>
        <taxon>Bacteria</taxon>
        <taxon>Bacillati</taxon>
        <taxon>Actinomycetota</taxon>
        <taxon>Actinomycetes</taxon>
        <taxon>Pseudonocardiales</taxon>
        <taxon>Pseudonocardiaceae</taxon>
        <taxon>Amycolatopsis</taxon>
    </lineage>
</organism>
<comment type="caution">
    <text evidence="2">The sequence shown here is derived from an EMBL/GenBank/DDBJ whole genome shotgun (WGS) entry which is preliminary data.</text>
</comment>
<dbReference type="Gene3D" id="3.30.70.2660">
    <property type="match status" value="1"/>
</dbReference>
<keyword evidence="3" id="KW-1185">Reference proteome</keyword>
<gene>
    <name evidence="2" type="primary">cas5e</name>
    <name evidence="2" type="ORF">FNH05_37285</name>
</gene>
<evidence type="ECO:0000313" key="2">
    <source>
        <dbReference type="EMBL" id="TVT14465.1"/>
    </source>
</evidence>
<evidence type="ECO:0000256" key="1">
    <source>
        <dbReference type="ARBA" id="ARBA00023118"/>
    </source>
</evidence>
<reference evidence="2 3" key="2">
    <citation type="submission" date="2019-08" db="EMBL/GenBank/DDBJ databases">
        <title>Amycolatopsis acidicola sp. nov., isolated from peat swamp forest soil.</title>
        <authorList>
            <person name="Srisuk N."/>
        </authorList>
    </citation>
    <scope>NUCLEOTIDE SEQUENCE [LARGE SCALE GENOMIC DNA]</scope>
    <source>
        <strain evidence="2 3">TBRC 6029</strain>
    </source>
</reference>
<sequence>MPVPTSLALCFDAPLQSWGLTARFTVRDTASEPTKSGVVGLLAAALGVPRDKDDAVATLANLRLGIRVDREGLMERDFHTAQNVPTTEGRGWRTVTSHRYYLADALFLVVVEGDSQLLTELHQAVQQPRWPLYFGRKAFVPARPLVTGEDSSGPLTGMGLIQRPLGDVLRDHPWLETRTDVRRHERQRIESGGTTVGLRTLTDCAASQPGAQPRHDHPISFRHGDRRFRIRSVLAGHQPLTIDLIKAGDPACS</sequence>
<keyword evidence="1" id="KW-0051">Antiviral defense</keyword>
<dbReference type="GO" id="GO:0003723">
    <property type="term" value="F:RNA binding"/>
    <property type="evidence" value="ECO:0007669"/>
    <property type="project" value="InterPro"/>
</dbReference>
<dbReference type="Pfam" id="PF09704">
    <property type="entry name" value="Cas_Cas5d"/>
    <property type="match status" value="1"/>
</dbReference>
<dbReference type="AlphaFoldDB" id="A0A557ZR15"/>
<dbReference type="InterPro" id="IPR010147">
    <property type="entry name" value="CRISPR-assoc_prot_CasD"/>
</dbReference>
<dbReference type="CDD" id="cd09756">
    <property type="entry name" value="Cas5_I-E"/>
    <property type="match status" value="1"/>
</dbReference>
<dbReference type="OrthoDB" id="3189549at2"/>